<comment type="caution">
    <text evidence="3">The sequence shown here is derived from an EMBL/GenBank/DDBJ whole genome shotgun (WGS) entry which is preliminary data.</text>
</comment>
<evidence type="ECO:0000313" key="3">
    <source>
        <dbReference type="EMBL" id="KAK9939668.1"/>
    </source>
</evidence>
<gene>
    <name evidence="3" type="ORF">M0R45_016357</name>
</gene>
<evidence type="ECO:0000256" key="2">
    <source>
        <dbReference type="SAM" id="Phobius"/>
    </source>
</evidence>
<keyword evidence="2" id="KW-1133">Transmembrane helix</keyword>
<feature type="region of interest" description="Disordered" evidence="1">
    <location>
        <begin position="101"/>
        <end position="122"/>
    </location>
</feature>
<dbReference type="PANTHER" id="PTHR37716">
    <property type="entry name" value="OS07G0568900 PROTEIN"/>
    <property type="match status" value="1"/>
</dbReference>
<protein>
    <submittedName>
        <fullName evidence="3">Uncharacterized protein</fullName>
    </submittedName>
</protein>
<keyword evidence="2" id="KW-0472">Membrane</keyword>
<organism evidence="3 4">
    <name type="scientific">Rubus argutus</name>
    <name type="common">Southern blackberry</name>
    <dbReference type="NCBI Taxonomy" id="59490"/>
    <lineage>
        <taxon>Eukaryota</taxon>
        <taxon>Viridiplantae</taxon>
        <taxon>Streptophyta</taxon>
        <taxon>Embryophyta</taxon>
        <taxon>Tracheophyta</taxon>
        <taxon>Spermatophyta</taxon>
        <taxon>Magnoliopsida</taxon>
        <taxon>eudicotyledons</taxon>
        <taxon>Gunneridae</taxon>
        <taxon>Pentapetalae</taxon>
        <taxon>rosids</taxon>
        <taxon>fabids</taxon>
        <taxon>Rosales</taxon>
        <taxon>Rosaceae</taxon>
        <taxon>Rosoideae</taxon>
        <taxon>Rosoideae incertae sedis</taxon>
        <taxon>Rubus</taxon>
    </lineage>
</organism>
<keyword evidence="2" id="KW-0812">Transmembrane</keyword>
<accession>A0AAW1XSJ9</accession>
<dbReference type="PANTHER" id="PTHR37716:SF1">
    <property type="entry name" value="OS07G0568900 PROTEIN"/>
    <property type="match status" value="1"/>
</dbReference>
<dbReference type="GO" id="GO:0009535">
    <property type="term" value="C:chloroplast thylakoid membrane"/>
    <property type="evidence" value="ECO:0007669"/>
    <property type="project" value="TreeGrafter"/>
</dbReference>
<reference evidence="3 4" key="1">
    <citation type="journal article" date="2023" name="G3 (Bethesda)">
        <title>A chromosome-length genome assembly and annotation of blackberry (Rubus argutus, cv. 'Hillquist').</title>
        <authorList>
            <person name="Bruna T."/>
            <person name="Aryal R."/>
            <person name="Dudchenko O."/>
            <person name="Sargent D.J."/>
            <person name="Mead D."/>
            <person name="Buti M."/>
            <person name="Cavallini A."/>
            <person name="Hytonen T."/>
            <person name="Andres J."/>
            <person name="Pham M."/>
            <person name="Weisz D."/>
            <person name="Mascagni F."/>
            <person name="Usai G."/>
            <person name="Natali L."/>
            <person name="Bassil N."/>
            <person name="Fernandez G.E."/>
            <person name="Lomsadze A."/>
            <person name="Armour M."/>
            <person name="Olukolu B."/>
            <person name="Poorten T."/>
            <person name="Britton C."/>
            <person name="Davik J."/>
            <person name="Ashrafi H."/>
            <person name="Aiden E.L."/>
            <person name="Borodovsky M."/>
            <person name="Worthington M."/>
        </authorList>
    </citation>
    <scope>NUCLEOTIDE SEQUENCE [LARGE SCALE GENOMIC DNA]</scope>
    <source>
        <strain evidence="3">PI 553951</strain>
    </source>
</reference>
<evidence type="ECO:0000256" key="1">
    <source>
        <dbReference type="SAM" id="MobiDB-lite"/>
    </source>
</evidence>
<dbReference type="EMBL" id="JBEDUW010000003">
    <property type="protein sequence ID" value="KAK9939668.1"/>
    <property type="molecule type" value="Genomic_DNA"/>
</dbReference>
<dbReference type="Proteomes" id="UP001457282">
    <property type="component" value="Unassembled WGS sequence"/>
</dbReference>
<proteinExistence type="predicted"/>
<name>A0AAW1XSJ9_RUBAR</name>
<evidence type="ECO:0000313" key="4">
    <source>
        <dbReference type="Proteomes" id="UP001457282"/>
    </source>
</evidence>
<sequence length="182" mass="20271">MLPPLSPLQSEPPPLSLPLQPLSLTHKLINTYIFSEFLASAGNGVFKKQKKTQPWLSSSSSSSSSRSIIVVVRAVKKESPEFEVDPDKAREALKNLDQQFQARSQKQVRSRPKTKAPDVNLSRNQTQEAAVEFSGSFFTYTAVALFVFTIFYNVLFYTVIKPSIDGFSEEAPTTSVAREIPK</sequence>
<dbReference type="AlphaFoldDB" id="A0AAW1XSJ9"/>
<keyword evidence="4" id="KW-1185">Reference proteome</keyword>
<feature type="transmembrane region" description="Helical" evidence="2">
    <location>
        <begin position="137"/>
        <end position="160"/>
    </location>
</feature>